<dbReference type="InterPro" id="IPR010263">
    <property type="entry name" value="T6SS_TssK"/>
</dbReference>
<evidence type="ECO:0000313" key="1">
    <source>
        <dbReference type="EMBL" id="TCT02467.1"/>
    </source>
</evidence>
<comment type="caution">
    <text evidence="1">The sequence shown here is derived from an EMBL/GenBank/DDBJ whole genome shotgun (WGS) entry which is preliminary data.</text>
</comment>
<dbReference type="Proteomes" id="UP000294664">
    <property type="component" value="Unassembled WGS sequence"/>
</dbReference>
<sequence>MSENSKVVWSEGMFLRAQHFQQQDRYVERLVRRRVEGLASYPWGLRSLVLNTKLLGLGKFAVDTCDGVFEDGTPFSVPTDDQHPRPLDLPPALTNCIVYLCVPILLRGAPEMDVETQFNSSSRFLAEEQDVVDAISGSQSVSRVRVGRLRLTLMLEHEDRSGFFCLGLARILEVSADRRAQLDPNYIPPALHASVSPTLVGFLNEVQAMLHHRGQALAPRVTGSTSHGVAEIADFLMLQLVNRVEPLLGHLASLPSLHPERLYAALLELAGELSTFTTNTKRPQELPAYRHDDLELSYGHLMPVLRALLSAVLEQAAVQIPLQDRKYGIRVGAITDRALLAGAVFVLIVKASMAGEAIRRTLPALIKIGPVEQIRDLVNAQLPGIRVQPLAVAPRQIPYNAGAVYFQLEADNPIWKQLMTSGGIAIHLAGDFPDVAMELWAIRR</sequence>
<evidence type="ECO:0000313" key="2">
    <source>
        <dbReference type="Proteomes" id="UP000294664"/>
    </source>
</evidence>
<organism evidence="1 2">
    <name type="scientific">Aquabacter spiritensis</name>
    <dbReference type="NCBI Taxonomy" id="933073"/>
    <lineage>
        <taxon>Bacteria</taxon>
        <taxon>Pseudomonadati</taxon>
        <taxon>Pseudomonadota</taxon>
        <taxon>Alphaproteobacteria</taxon>
        <taxon>Hyphomicrobiales</taxon>
        <taxon>Xanthobacteraceae</taxon>
        <taxon>Aquabacter</taxon>
    </lineage>
</organism>
<dbReference type="AlphaFoldDB" id="A0A4R3LVJ9"/>
<dbReference type="NCBIfam" id="TIGR03353">
    <property type="entry name" value="VI_chp_4"/>
    <property type="match status" value="1"/>
</dbReference>
<proteinExistence type="predicted"/>
<dbReference type="PANTHER" id="PTHR35566:SF1">
    <property type="entry name" value="TYPE VI SECRETION SYSTEM BASEPLATE COMPONENT TSSK1"/>
    <property type="match status" value="1"/>
</dbReference>
<dbReference type="PANTHER" id="PTHR35566">
    <property type="entry name" value="BLR3599 PROTEIN"/>
    <property type="match status" value="1"/>
</dbReference>
<protein>
    <submittedName>
        <fullName evidence="1">Type VI secretion system protein ImpJ</fullName>
    </submittedName>
</protein>
<reference evidence="1 2" key="1">
    <citation type="submission" date="2019-03" db="EMBL/GenBank/DDBJ databases">
        <title>Genomic Encyclopedia of Type Strains, Phase IV (KMG-IV): sequencing the most valuable type-strain genomes for metagenomic binning, comparative biology and taxonomic classification.</title>
        <authorList>
            <person name="Goeker M."/>
        </authorList>
    </citation>
    <scope>NUCLEOTIDE SEQUENCE [LARGE SCALE GENOMIC DNA]</scope>
    <source>
        <strain evidence="1 2">DSM 9035</strain>
    </source>
</reference>
<accession>A0A4R3LVJ9</accession>
<dbReference type="RefSeq" id="WP_132034116.1">
    <property type="nucleotide sequence ID" value="NZ_SMAI01000013.1"/>
</dbReference>
<dbReference type="EMBL" id="SMAI01000013">
    <property type="protein sequence ID" value="TCT02467.1"/>
    <property type="molecule type" value="Genomic_DNA"/>
</dbReference>
<name>A0A4R3LVJ9_9HYPH</name>
<dbReference type="OrthoDB" id="9775333at2"/>
<keyword evidence="2" id="KW-1185">Reference proteome</keyword>
<dbReference type="Pfam" id="PF05936">
    <property type="entry name" value="T6SS_VasE"/>
    <property type="match status" value="1"/>
</dbReference>
<gene>
    <name evidence="1" type="ORF">EDC64_113118</name>
</gene>